<accession>A0AAE3DZ84</accession>
<evidence type="ECO:0000313" key="2">
    <source>
        <dbReference type="Proteomes" id="UP001198242"/>
    </source>
</evidence>
<dbReference type="SUPFAM" id="SSF51126">
    <property type="entry name" value="Pectin lyase-like"/>
    <property type="match status" value="1"/>
</dbReference>
<dbReference type="RefSeq" id="WP_308456479.1">
    <property type="nucleotide sequence ID" value="NZ_JAJEQM010000010.1"/>
</dbReference>
<evidence type="ECO:0000313" key="1">
    <source>
        <dbReference type="EMBL" id="MCC2210733.1"/>
    </source>
</evidence>
<sequence length="840" mass="91028">MEKFYPTKAGLEYAALTAQGKIIEFTKGKFGDGIRSTENIAELTDLIHPLGELPISKKSVKNSTIITTTQFSNRVGCSILPTFYLMEIGLFAKVVNADGTDDDEHPETLIGYAFDGHGDKIIGTSLSEFIINIPLTVADVNNVTVDIDSLVYPTLKQFEDEVNTRKTEDEELQNSLNVHITDTSNPHGVTAEQIGLDKVPNVATNDQTPTYSQNSSLSNITSGEKLSVSFGKIMKAIADLISHIGSKSNPHSVTKSQVGLDNVPNVATNDQQPTFAESGTRTNIASGETLSTLFGKIKKFFADLKTVAFTGSYTDLSNKPTSMQNPNSLTLTMNGSSSSYNGSATASKSWYAPTSAGTAGYRLISNGSGAPVWQQPPYAECTTNDNVAAKTVSISNFRLVIGARIVVKFNSSHTSTEGATLNVSNTGAKPIIKFGARSFFHNGVISYAPITSSKSWSALESLELVYDGTNWVIVGSSGYTSGGRNSSVITIGSTTDEVEGRYVDYMCNQYEDAGIVIQKAIDLLPKSGGKIILLEGTYNLSTQLTHSKNIIIEGQGKGITKINTSNKVLISKTSETNATAVFKNMDINFACRTNWSPDVGAFSDYTSLEFDNCSITYANTLHNTDSLFKNCNVKLNNSKITVTLPAKRYDNSHPCWWIFRDCTAEIIDTDIIFPTTSNNTLSNGVFYRCEGSMVGGFIKHIGTTVSSNHSYIEDDSTMNIIGTQIECRRFSQSETTTGNFNSLANCRIKILQAEGYFSASHINHCDLYISASVIFCAYCMASNCKLWFSAASLATLKNYCFFEACYVNQSTWISSQGTGVSTTDTKTGISITAPSFRSVS</sequence>
<comment type="caution">
    <text evidence="1">The sequence shown here is derived from an EMBL/GenBank/DDBJ whole genome shotgun (WGS) entry which is preliminary data.</text>
</comment>
<gene>
    <name evidence="1" type="ORF">LKE05_08020</name>
</gene>
<name>A0AAE3DZ84_9FIRM</name>
<dbReference type="InterPro" id="IPR011050">
    <property type="entry name" value="Pectin_lyase_fold/virulence"/>
</dbReference>
<dbReference type="AlphaFoldDB" id="A0AAE3DZ84"/>
<dbReference type="Proteomes" id="UP001198242">
    <property type="component" value="Unassembled WGS sequence"/>
</dbReference>
<dbReference type="EMBL" id="JAJEQM010000010">
    <property type="protein sequence ID" value="MCC2210733.1"/>
    <property type="molecule type" value="Genomic_DNA"/>
</dbReference>
<organism evidence="1 2">
    <name type="scientific">Hominilimicola fabiformis</name>
    <dbReference type="NCBI Taxonomy" id="2885356"/>
    <lineage>
        <taxon>Bacteria</taxon>
        <taxon>Bacillati</taxon>
        <taxon>Bacillota</taxon>
        <taxon>Clostridia</taxon>
        <taxon>Eubacteriales</taxon>
        <taxon>Oscillospiraceae</taxon>
        <taxon>Hominilimicola</taxon>
    </lineage>
</organism>
<proteinExistence type="predicted"/>
<reference evidence="1 2" key="1">
    <citation type="submission" date="2021-10" db="EMBL/GenBank/DDBJ databases">
        <title>Anaerobic single-cell dispensing facilitates the cultivation of human gut bacteria.</title>
        <authorList>
            <person name="Afrizal A."/>
        </authorList>
    </citation>
    <scope>NUCLEOTIDE SEQUENCE [LARGE SCALE GENOMIC DNA]</scope>
    <source>
        <strain evidence="1 2">CLA-AA-H232</strain>
    </source>
</reference>
<protein>
    <recommendedName>
        <fullName evidence="3">Tail fiber protein</fullName>
    </recommendedName>
</protein>
<evidence type="ECO:0008006" key="3">
    <source>
        <dbReference type="Google" id="ProtNLM"/>
    </source>
</evidence>
<keyword evidence="2" id="KW-1185">Reference proteome</keyword>